<dbReference type="InterPro" id="IPR036390">
    <property type="entry name" value="WH_DNA-bd_sf"/>
</dbReference>
<sequence>MTELKLSPKKPRENSREYVFRMMYSNIVSFQLAPGTAISEQDISSQLDISRTPVRDAFVRLAQLKLLDIVPQRKTTVSRIQTEQLDDSCFMRQAVECAIIKQACKKFPKTHLKRLENNLVREQQAIAKSDNTTLFKLDEVLHKTIFDGCHRSRIWDYLTKTDLNYLRARVLVTMSRVNQMEIVLDQHRQIVEAIKKQDEEAALHVMGPHVVRVLPLLKGLKEFYPTYFA</sequence>
<dbReference type="Gene3D" id="1.20.120.530">
    <property type="entry name" value="GntR ligand-binding domain-like"/>
    <property type="match status" value="1"/>
</dbReference>
<reference evidence="5 8" key="2">
    <citation type="submission" date="2024-10" db="EMBL/GenBank/DDBJ databases">
        <authorList>
            <person name="Sang B.-I."/>
            <person name="Prabhaharan D."/>
        </authorList>
    </citation>
    <scope>NUCLEOTIDE SEQUENCE [LARGE SCALE GENOMIC DNA]</scope>
    <source>
        <strain evidence="5 8">MH</strain>
    </source>
</reference>
<keyword evidence="8" id="KW-1185">Reference proteome</keyword>
<evidence type="ECO:0000256" key="1">
    <source>
        <dbReference type="ARBA" id="ARBA00023015"/>
    </source>
</evidence>
<dbReference type="Pfam" id="PF00392">
    <property type="entry name" value="GntR"/>
    <property type="match status" value="1"/>
</dbReference>
<dbReference type="Proteomes" id="UP001605989">
    <property type="component" value="Unassembled WGS sequence"/>
</dbReference>
<dbReference type="SMART" id="SM00895">
    <property type="entry name" value="FCD"/>
    <property type="match status" value="1"/>
</dbReference>
<evidence type="ECO:0000259" key="4">
    <source>
        <dbReference type="PROSITE" id="PS50949"/>
    </source>
</evidence>
<dbReference type="OrthoDB" id="574518at2"/>
<dbReference type="InterPro" id="IPR011711">
    <property type="entry name" value="GntR_C"/>
</dbReference>
<keyword evidence="1" id="KW-0805">Transcription regulation</keyword>
<evidence type="ECO:0000313" key="6">
    <source>
        <dbReference type="EMBL" id="NME27766.1"/>
    </source>
</evidence>
<dbReference type="SUPFAM" id="SSF48008">
    <property type="entry name" value="GntR ligand-binding domain-like"/>
    <property type="match status" value="1"/>
</dbReference>
<evidence type="ECO:0000313" key="8">
    <source>
        <dbReference type="Proteomes" id="UP001605989"/>
    </source>
</evidence>
<dbReference type="EMBL" id="JABAFG010000005">
    <property type="protein sequence ID" value="NME27766.1"/>
    <property type="molecule type" value="Genomic_DNA"/>
</dbReference>
<dbReference type="InterPro" id="IPR036388">
    <property type="entry name" value="WH-like_DNA-bd_sf"/>
</dbReference>
<dbReference type="InterPro" id="IPR008920">
    <property type="entry name" value="TF_FadR/GntR_C"/>
</dbReference>
<dbReference type="PANTHER" id="PTHR43537:SF6">
    <property type="entry name" value="HTH-TYPE TRANSCRIPTIONAL REPRESSOR RSPR"/>
    <property type="match status" value="1"/>
</dbReference>
<organism evidence="6 7">
    <name type="scientific">Megasphaera hexanoica</name>
    <dbReference type="NCBI Taxonomy" id="1675036"/>
    <lineage>
        <taxon>Bacteria</taxon>
        <taxon>Bacillati</taxon>
        <taxon>Bacillota</taxon>
        <taxon>Negativicutes</taxon>
        <taxon>Veillonellales</taxon>
        <taxon>Veillonellaceae</taxon>
        <taxon>Megasphaera</taxon>
    </lineage>
</organism>
<dbReference type="KEGG" id="mhw:ACT01_02745"/>
<name>A0A848BWW0_9FIRM</name>
<dbReference type="Gene3D" id="1.10.10.10">
    <property type="entry name" value="Winged helix-like DNA-binding domain superfamily/Winged helix DNA-binding domain"/>
    <property type="match status" value="1"/>
</dbReference>
<dbReference type="PROSITE" id="PS50949">
    <property type="entry name" value="HTH_GNTR"/>
    <property type="match status" value="1"/>
</dbReference>
<dbReference type="EMBL" id="JBIEKR010000004">
    <property type="protein sequence ID" value="MFG6272570.1"/>
    <property type="molecule type" value="Genomic_DNA"/>
</dbReference>
<reference evidence="6 7" key="1">
    <citation type="submission" date="2020-04" db="EMBL/GenBank/DDBJ databases">
        <authorList>
            <person name="Hitch T.C.A."/>
            <person name="Wylensek D."/>
            <person name="Clavel T."/>
        </authorList>
    </citation>
    <scope>NUCLEOTIDE SEQUENCE [LARGE SCALE GENOMIC DNA]</scope>
    <source>
        <strain evidence="6 7">Oil-RF-744-FAT-WT-6-1</strain>
    </source>
</reference>
<dbReference type="SMART" id="SM00345">
    <property type="entry name" value="HTH_GNTR"/>
    <property type="match status" value="1"/>
</dbReference>
<dbReference type="SUPFAM" id="SSF46785">
    <property type="entry name" value="Winged helix' DNA-binding domain"/>
    <property type="match status" value="1"/>
</dbReference>
<dbReference type="RefSeq" id="WP_059076317.1">
    <property type="nucleotide sequence ID" value="NZ_CP011940.1"/>
</dbReference>
<proteinExistence type="predicted"/>
<evidence type="ECO:0000313" key="7">
    <source>
        <dbReference type="Proteomes" id="UP000591071"/>
    </source>
</evidence>
<dbReference type="GO" id="GO:0003700">
    <property type="term" value="F:DNA-binding transcription factor activity"/>
    <property type="evidence" value="ECO:0007669"/>
    <property type="project" value="InterPro"/>
</dbReference>
<feature type="domain" description="HTH gntR-type" evidence="4">
    <location>
        <begin position="13"/>
        <end position="80"/>
    </location>
</feature>
<dbReference type="PANTHER" id="PTHR43537">
    <property type="entry name" value="TRANSCRIPTIONAL REGULATOR, GNTR FAMILY"/>
    <property type="match status" value="1"/>
</dbReference>
<protein>
    <submittedName>
        <fullName evidence="6">GntR family transcriptional regulator</fullName>
    </submittedName>
</protein>
<keyword evidence="3" id="KW-0804">Transcription</keyword>
<dbReference type="GO" id="GO:0003677">
    <property type="term" value="F:DNA binding"/>
    <property type="evidence" value="ECO:0007669"/>
    <property type="project" value="UniProtKB-KW"/>
</dbReference>
<evidence type="ECO:0000256" key="3">
    <source>
        <dbReference type="ARBA" id="ARBA00023163"/>
    </source>
</evidence>
<evidence type="ECO:0000313" key="5">
    <source>
        <dbReference type="EMBL" id="MFG6272570.1"/>
    </source>
</evidence>
<gene>
    <name evidence="5" type="ORF">ACGTZG_05145</name>
    <name evidence="6" type="ORF">HF872_03870</name>
</gene>
<comment type="caution">
    <text evidence="6">The sequence shown here is derived from an EMBL/GenBank/DDBJ whole genome shotgun (WGS) entry which is preliminary data.</text>
</comment>
<dbReference type="Proteomes" id="UP000591071">
    <property type="component" value="Unassembled WGS sequence"/>
</dbReference>
<evidence type="ECO:0000256" key="2">
    <source>
        <dbReference type="ARBA" id="ARBA00023125"/>
    </source>
</evidence>
<accession>A0A848BWW0</accession>
<dbReference type="Pfam" id="PF07729">
    <property type="entry name" value="FCD"/>
    <property type="match status" value="1"/>
</dbReference>
<keyword evidence="2" id="KW-0238">DNA-binding</keyword>
<dbReference type="InterPro" id="IPR000524">
    <property type="entry name" value="Tscrpt_reg_HTH_GntR"/>
</dbReference>
<dbReference type="AlphaFoldDB" id="A0A848BWW0"/>